<reference evidence="2 3" key="1">
    <citation type="submission" date="2023-06" db="EMBL/GenBank/DDBJ databases">
        <authorList>
            <person name="Oyuntsetseg B."/>
            <person name="Kim S.B."/>
        </authorList>
    </citation>
    <scope>NUCLEOTIDE SEQUENCE [LARGE SCALE GENOMIC DNA]</scope>
    <source>
        <strain evidence="2 3">2-15</strain>
    </source>
</reference>
<dbReference type="EMBL" id="CP127294">
    <property type="protein sequence ID" value="WIX81858.1"/>
    <property type="molecule type" value="Genomic_DNA"/>
</dbReference>
<dbReference type="Proteomes" id="UP001236014">
    <property type="component" value="Chromosome"/>
</dbReference>
<evidence type="ECO:0000256" key="1">
    <source>
        <dbReference type="SAM" id="MobiDB-lite"/>
    </source>
</evidence>
<keyword evidence="3" id="KW-1185">Reference proteome</keyword>
<dbReference type="InterPro" id="IPR033458">
    <property type="entry name" value="DUF5134"/>
</dbReference>
<accession>A0A9Y2INH3</accession>
<dbReference type="RefSeq" id="WP_285972439.1">
    <property type="nucleotide sequence ID" value="NZ_CP127294.1"/>
</dbReference>
<organism evidence="2 3">
    <name type="scientific">Amycolatopsis carbonis</name>
    <dbReference type="NCBI Taxonomy" id="715471"/>
    <lineage>
        <taxon>Bacteria</taxon>
        <taxon>Bacillati</taxon>
        <taxon>Actinomycetota</taxon>
        <taxon>Actinomycetes</taxon>
        <taxon>Pseudonocardiales</taxon>
        <taxon>Pseudonocardiaceae</taxon>
        <taxon>Amycolatopsis</taxon>
    </lineage>
</organism>
<evidence type="ECO:0000313" key="2">
    <source>
        <dbReference type="EMBL" id="WIX81858.1"/>
    </source>
</evidence>
<sequence>MPASVSWLLTAAFTALAWTPLTHLWRGVTAWPADTAGRRGSPVEVHRGQASPPAAGSSLPAVGSSLPANAAPSLRSPTRADSVAELVLCAAMIAMTSPVGAPIPAAGWQAVLLLTLGWSLTTRRLHHLAPTATMLFMLTAMPHPADGHGPWLTMPAMGHGWWTPFTFGAAAWFLLDAAHSVPAWHTDPARALSRTGMSLGMACALVGSA</sequence>
<name>A0A9Y2INH3_9PSEU</name>
<proteinExistence type="predicted"/>
<feature type="region of interest" description="Disordered" evidence="1">
    <location>
        <begin position="36"/>
        <end position="62"/>
    </location>
</feature>
<gene>
    <name evidence="2" type="ORF">QRX50_14405</name>
</gene>
<evidence type="ECO:0000313" key="3">
    <source>
        <dbReference type="Proteomes" id="UP001236014"/>
    </source>
</evidence>
<dbReference type="Pfam" id="PF17197">
    <property type="entry name" value="DUF5134"/>
    <property type="match status" value="1"/>
</dbReference>
<dbReference type="AlphaFoldDB" id="A0A9Y2INH3"/>
<protein>
    <submittedName>
        <fullName evidence="2">DUF5134 domain-containing protein</fullName>
    </submittedName>
</protein>
<feature type="compositionally biased region" description="Low complexity" evidence="1">
    <location>
        <begin position="50"/>
        <end position="62"/>
    </location>
</feature>
<dbReference type="KEGG" id="acab:QRX50_14405"/>